<feature type="transmembrane region" description="Helical" evidence="17">
    <location>
        <begin position="295"/>
        <end position="317"/>
    </location>
</feature>
<keyword evidence="5 17" id="KW-0813">Transport</keyword>
<evidence type="ECO:0000259" key="18">
    <source>
        <dbReference type="Pfam" id="PF00361"/>
    </source>
</evidence>
<gene>
    <name evidence="21" type="primary">nad5</name>
</gene>
<dbReference type="Pfam" id="PF00662">
    <property type="entry name" value="Proton_antipo_N"/>
    <property type="match status" value="1"/>
</dbReference>
<feature type="transmembrane region" description="Helical" evidence="17">
    <location>
        <begin position="216"/>
        <end position="234"/>
    </location>
</feature>
<keyword evidence="10" id="KW-0249">Electron transport</keyword>
<dbReference type="PANTHER" id="PTHR42829">
    <property type="entry name" value="NADH-UBIQUINONE OXIDOREDUCTASE CHAIN 5"/>
    <property type="match status" value="1"/>
</dbReference>
<evidence type="ECO:0000256" key="11">
    <source>
        <dbReference type="ARBA" id="ARBA00022989"/>
    </source>
</evidence>
<sequence length="572" mass="64335">MINLFFITSFILTSLALISLIFGNYLILNNLSIFLEYKFYGVNSADLIMVLLMDWKSMIFLSTVMFISGMVIMYSSSYMCGDLNKVRFLLLVILFVLSMALLIISPNLISILLGWDGLGLISYCLVIFYQNVKSYNAGMLTILSNRVGDAAILLAIAWMLNYGGWNFYFYLEYMNKDNLMVYIGILVILAGMTKSAQIPFSAWLPAAMAAPTPVSALVHSSTLVTAGVYLLIRFSPLLSNTELFKILMLIGVLTMFMSGLGANYEYDLKKIIALSTLSQLGLMMCILGAGFSNLAFFHLLAHAFFKSMLFLCAGILIHSFGDMQDIRFMGNSVKFMPLTCGIFNIANMALCGLPFLTGFYSKDLILEVNLLSNLNVLSFFLCYLSTGLTVCYSIRIFYWSFISEFNFLVLINIHDEDWVMITGMIFLFIMSVLGGASLIWLVTPVMVVVYLPVYLKMLVLGVIFLGAIMGGFISHLYRIFSSKSQLSVLEFLGGIWFLPHLATYGVNGGVLKLGFQFKKLLDLGWTEELLVLNVSSNSRKLMNFIQVIHMNNLKIYMLIFVSWVFLVFMIFI</sequence>
<dbReference type="PRINTS" id="PR01434">
    <property type="entry name" value="NADHDHGNASE5"/>
</dbReference>
<evidence type="ECO:0000256" key="12">
    <source>
        <dbReference type="ARBA" id="ARBA00023027"/>
    </source>
</evidence>
<keyword evidence="12 17" id="KW-0520">NAD</keyword>
<feature type="domain" description="NADH dehydrogenase subunit 5 C-terminal" evidence="20">
    <location>
        <begin position="392"/>
        <end position="571"/>
    </location>
</feature>
<dbReference type="InterPro" id="IPR010934">
    <property type="entry name" value="NADH_DH_su5_C"/>
</dbReference>
<dbReference type="EMBL" id="MT584167">
    <property type="protein sequence ID" value="QLY90156.1"/>
    <property type="molecule type" value="Genomic_DNA"/>
</dbReference>
<geneLocation type="mitochondrion" evidence="21"/>
<evidence type="ECO:0000256" key="5">
    <source>
        <dbReference type="ARBA" id="ARBA00022448"/>
    </source>
</evidence>
<feature type="transmembrane region" description="Helical" evidence="17">
    <location>
        <begin position="246"/>
        <end position="264"/>
    </location>
</feature>
<dbReference type="GO" id="GO:0008137">
    <property type="term" value="F:NADH dehydrogenase (ubiquinone) activity"/>
    <property type="evidence" value="ECO:0007669"/>
    <property type="project" value="UniProtKB-EC"/>
</dbReference>
<evidence type="ECO:0000256" key="15">
    <source>
        <dbReference type="ARBA" id="ARBA00023136"/>
    </source>
</evidence>
<feature type="transmembrane region" description="Helical" evidence="17">
    <location>
        <begin position="486"/>
        <end position="506"/>
    </location>
</feature>
<feature type="transmembrane region" description="Helical" evidence="17">
    <location>
        <begin position="271"/>
        <end position="289"/>
    </location>
</feature>
<evidence type="ECO:0000259" key="19">
    <source>
        <dbReference type="Pfam" id="PF00662"/>
    </source>
</evidence>
<comment type="similarity">
    <text evidence="17">Belongs to the complex I subunit 5 family.</text>
</comment>
<feature type="domain" description="NADH-Ubiquinone oxidoreductase (complex I) chain 5 N-terminal" evidence="19">
    <location>
        <begin position="43"/>
        <end position="88"/>
    </location>
</feature>
<dbReference type="AlphaFoldDB" id="A0A7D6W4V8"/>
<dbReference type="GO" id="GO:0015990">
    <property type="term" value="P:electron transport coupled proton transport"/>
    <property type="evidence" value="ECO:0007669"/>
    <property type="project" value="TreeGrafter"/>
</dbReference>
<proteinExistence type="inferred from homology"/>
<feature type="transmembrane region" description="Helical" evidence="17">
    <location>
        <begin position="86"/>
        <end position="105"/>
    </location>
</feature>
<comment type="subcellular location">
    <subcellularLocation>
        <location evidence="2">Mitochondrion inner membrane</location>
        <topology evidence="2">Multi-pass membrane protein</topology>
    </subcellularLocation>
</comment>
<dbReference type="InterPro" id="IPR003945">
    <property type="entry name" value="NU5C-like"/>
</dbReference>
<evidence type="ECO:0000256" key="14">
    <source>
        <dbReference type="ARBA" id="ARBA00023128"/>
    </source>
</evidence>
<comment type="function">
    <text evidence="17">Core subunit of the mitochondrial membrane respiratory chain NADH dehydrogenase (Complex I) which catalyzes electron transfer from NADH through the respiratory chain, using ubiquinone as an electron acceptor. Essential for the catalytic activity and assembly of complex I.</text>
</comment>
<evidence type="ECO:0000256" key="16">
    <source>
        <dbReference type="ARBA" id="ARBA00049551"/>
    </source>
</evidence>
<dbReference type="GO" id="GO:0005743">
    <property type="term" value="C:mitochondrial inner membrane"/>
    <property type="evidence" value="ECO:0007669"/>
    <property type="project" value="UniProtKB-SubCell"/>
</dbReference>
<evidence type="ECO:0000256" key="2">
    <source>
        <dbReference type="ARBA" id="ARBA00004448"/>
    </source>
</evidence>
<evidence type="ECO:0000256" key="4">
    <source>
        <dbReference type="ARBA" id="ARBA00021096"/>
    </source>
</evidence>
<evidence type="ECO:0000256" key="7">
    <source>
        <dbReference type="ARBA" id="ARBA00022692"/>
    </source>
</evidence>
<keyword evidence="15 17" id="KW-0472">Membrane</keyword>
<reference evidence="21" key="1">
    <citation type="submission" date="2020-06" db="EMBL/GenBank/DDBJ databases">
        <title>DNAmark Project.</title>
        <authorList>
            <person name="Leerhoei F."/>
        </authorList>
    </citation>
    <scope>NUCLEOTIDE SEQUENCE</scope>
    <source>
        <strain evidence="21">DM1255</strain>
    </source>
</reference>
<keyword evidence="6" id="KW-0679">Respiratory chain</keyword>
<evidence type="ECO:0000256" key="6">
    <source>
        <dbReference type="ARBA" id="ARBA00022660"/>
    </source>
</evidence>
<feature type="transmembrane region" description="Helical" evidence="17">
    <location>
        <begin position="376"/>
        <end position="398"/>
    </location>
</feature>
<evidence type="ECO:0000256" key="8">
    <source>
        <dbReference type="ARBA" id="ARBA00022792"/>
    </source>
</evidence>
<keyword evidence="8" id="KW-0999">Mitochondrion inner membrane</keyword>
<comment type="catalytic activity">
    <reaction evidence="16 17">
        <text>a ubiquinone + NADH + 5 H(+)(in) = a ubiquinol + NAD(+) + 4 H(+)(out)</text>
        <dbReference type="Rhea" id="RHEA:29091"/>
        <dbReference type="Rhea" id="RHEA-COMP:9565"/>
        <dbReference type="Rhea" id="RHEA-COMP:9566"/>
        <dbReference type="ChEBI" id="CHEBI:15378"/>
        <dbReference type="ChEBI" id="CHEBI:16389"/>
        <dbReference type="ChEBI" id="CHEBI:17976"/>
        <dbReference type="ChEBI" id="CHEBI:57540"/>
        <dbReference type="ChEBI" id="CHEBI:57945"/>
        <dbReference type="EC" id="7.1.1.2"/>
    </reaction>
</comment>
<dbReference type="InterPro" id="IPR001750">
    <property type="entry name" value="ND/Mrp_TM"/>
</dbReference>
<dbReference type="EC" id="7.1.1.2" evidence="3 17"/>
<feature type="transmembrane region" description="Helical" evidence="17">
    <location>
        <begin position="150"/>
        <end position="168"/>
    </location>
</feature>
<comment type="function">
    <text evidence="1">Core subunit of the mitochondrial membrane respiratory chain NADH dehydrogenase (Complex I) that is believed to belong to the minimal assembly required for catalysis. Complex I functions in the transfer of electrons from NADH to the respiratory chain. The immediate electron acceptor for the enzyme is believed to be ubiquinone.</text>
</comment>
<keyword evidence="13 17" id="KW-0830">Ubiquinone</keyword>
<keyword evidence="11 17" id="KW-1133">Transmembrane helix</keyword>
<feature type="transmembrane region" description="Helical" evidence="17">
    <location>
        <begin position="180"/>
        <end position="204"/>
    </location>
</feature>
<name>A0A7D6W4V8_9NEOP</name>
<feature type="transmembrane region" description="Helical" evidence="17">
    <location>
        <begin position="553"/>
        <end position="571"/>
    </location>
</feature>
<evidence type="ECO:0000313" key="21">
    <source>
        <dbReference type="EMBL" id="QLY90156.1"/>
    </source>
</evidence>
<keyword evidence="14 17" id="KW-0496">Mitochondrion</keyword>
<protein>
    <recommendedName>
        <fullName evidence="4 17">NADH-ubiquinone oxidoreductase chain 5</fullName>
        <ecNumber evidence="3 17">7.1.1.2</ecNumber>
    </recommendedName>
</protein>
<feature type="transmembrane region" description="Helical" evidence="17">
    <location>
        <begin position="338"/>
        <end position="356"/>
    </location>
</feature>
<feature type="domain" description="NADH:quinone oxidoreductase/Mrp antiporter transmembrane" evidence="18">
    <location>
        <begin position="105"/>
        <end position="381"/>
    </location>
</feature>
<evidence type="ECO:0000256" key="1">
    <source>
        <dbReference type="ARBA" id="ARBA00003257"/>
    </source>
</evidence>
<dbReference type="InterPro" id="IPR001516">
    <property type="entry name" value="Proton_antipo_N"/>
</dbReference>
<keyword evidence="9" id="KW-1278">Translocase</keyword>
<dbReference type="Pfam" id="PF06455">
    <property type="entry name" value="NADH5_C"/>
    <property type="match status" value="1"/>
</dbReference>
<evidence type="ECO:0000256" key="13">
    <source>
        <dbReference type="ARBA" id="ARBA00023075"/>
    </source>
</evidence>
<evidence type="ECO:0000256" key="9">
    <source>
        <dbReference type="ARBA" id="ARBA00022967"/>
    </source>
</evidence>
<dbReference type="GO" id="GO:0042773">
    <property type="term" value="P:ATP synthesis coupled electron transport"/>
    <property type="evidence" value="ECO:0007669"/>
    <property type="project" value="InterPro"/>
</dbReference>
<evidence type="ECO:0000259" key="20">
    <source>
        <dbReference type="Pfam" id="PF06455"/>
    </source>
</evidence>
<evidence type="ECO:0000256" key="3">
    <source>
        <dbReference type="ARBA" id="ARBA00012944"/>
    </source>
</evidence>
<dbReference type="GO" id="GO:0003954">
    <property type="term" value="F:NADH dehydrogenase activity"/>
    <property type="evidence" value="ECO:0007669"/>
    <property type="project" value="TreeGrafter"/>
</dbReference>
<dbReference type="Pfam" id="PF00361">
    <property type="entry name" value="Proton_antipo_M"/>
    <property type="match status" value="1"/>
</dbReference>
<dbReference type="PANTHER" id="PTHR42829:SF2">
    <property type="entry name" value="NADH-UBIQUINONE OXIDOREDUCTASE CHAIN 5"/>
    <property type="match status" value="1"/>
</dbReference>
<feature type="transmembrane region" description="Helical" evidence="17">
    <location>
        <begin position="453"/>
        <end position="474"/>
    </location>
</feature>
<keyword evidence="7 17" id="KW-0812">Transmembrane</keyword>
<feature type="transmembrane region" description="Helical" evidence="17">
    <location>
        <begin position="418"/>
        <end position="441"/>
    </location>
</feature>
<feature type="transmembrane region" description="Helical" evidence="17">
    <location>
        <begin position="47"/>
        <end position="74"/>
    </location>
</feature>
<evidence type="ECO:0000256" key="17">
    <source>
        <dbReference type="RuleBase" id="RU003404"/>
    </source>
</evidence>
<organism evidence="21">
    <name type="scientific">Micropterna lateralis</name>
    <dbReference type="NCBI Taxonomy" id="1826297"/>
    <lineage>
        <taxon>Eukaryota</taxon>
        <taxon>Metazoa</taxon>
        <taxon>Ecdysozoa</taxon>
        <taxon>Arthropoda</taxon>
        <taxon>Hexapoda</taxon>
        <taxon>Insecta</taxon>
        <taxon>Pterygota</taxon>
        <taxon>Neoptera</taxon>
        <taxon>Endopterygota</taxon>
        <taxon>Trichoptera</taxon>
        <taxon>Integripalpia</taxon>
        <taxon>Plenitentoria</taxon>
        <taxon>Limnephiloidea</taxon>
        <taxon>Limnephilidae</taxon>
        <taxon>Limnephilinae</taxon>
        <taxon>Stenophylacini</taxon>
        <taxon>Micropterna</taxon>
    </lineage>
</organism>
<accession>A0A7D6W4V8</accession>
<evidence type="ECO:0000256" key="10">
    <source>
        <dbReference type="ARBA" id="ARBA00022982"/>
    </source>
</evidence>